<name>A0AAU9KAD8_9CILI</name>
<accession>A0AAU9KAD8</accession>
<dbReference type="AlphaFoldDB" id="A0AAU9KAD8"/>
<evidence type="ECO:0000313" key="1">
    <source>
        <dbReference type="EMBL" id="CAG9335423.1"/>
    </source>
</evidence>
<dbReference type="EMBL" id="CAJZBQ010000062">
    <property type="protein sequence ID" value="CAG9335423.1"/>
    <property type="molecule type" value="Genomic_DNA"/>
</dbReference>
<reference evidence="1" key="1">
    <citation type="submission" date="2021-09" db="EMBL/GenBank/DDBJ databases">
        <authorList>
            <consortium name="AG Swart"/>
            <person name="Singh M."/>
            <person name="Singh A."/>
            <person name="Seah K."/>
            <person name="Emmerich C."/>
        </authorList>
    </citation>
    <scope>NUCLEOTIDE SEQUENCE</scope>
    <source>
        <strain evidence="1">ATCC30299</strain>
    </source>
</reference>
<proteinExistence type="predicted"/>
<protein>
    <submittedName>
        <fullName evidence="1">Uncharacterized protein</fullName>
    </submittedName>
</protein>
<organism evidence="1 2">
    <name type="scientific">Blepharisma stoltei</name>
    <dbReference type="NCBI Taxonomy" id="1481888"/>
    <lineage>
        <taxon>Eukaryota</taxon>
        <taxon>Sar</taxon>
        <taxon>Alveolata</taxon>
        <taxon>Ciliophora</taxon>
        <taxon>Postciliodesmatophora</taxon>
        <taxon>Heterotrichea</taxon>
        <taxon>Heterotrichida</taxon>
        <taxon>Blepharismidae</taxon>
        <taxon>Blepharisma</taxon>
    </lineage>
</organism>
<sequence length="146" mass="17292">MRFLKELEIYKFAICNAEVEELKKLPIRQLLYTNSMSQFLGVCKRDEYIIMRTEEGDVQTWKKRQMIMMKAPSAKRIRLDRRTMLFKAKVVNAKKGSLMQKISKIKYENELGWESRCGALWRAMVWELCRAGTDELGIMEKVLQMT</sequence>
<evidence type="ECO:0000313" key="2">
    <source>
        <dbReference type="Proteomes" id="UP001162131"/>
    </source>
</evidence>
<comment type="caution">
    <text evidence="1">The sequence shown here is derived from an EMBL/GenBank/DDBJ whole genome shotgun (WGS) entry which is preliminary data.</text>
</comment>
<gene>
    <name evidence="1" type="ORF">BSTOLATCC_MIC63896</name>
</gene>
<keyword evidence="2" id="KW-1185">Reference proteome</keyword>
<dbReference type="Proteomes" id="UP001162131">
    <property type="component" value="Unassembled WGS sequence"/>
</dbReference>